<gene>
    <name evidence="2" type="ORF">RDB_LOCUS65950</name>
</gene>
<organism evidence="2 3">
    <name type="scientific">Rhizoctonia solani</name>
    <dbReference type="NCBI Taxonomy" id="456999"/>
    <lineage>
        <taxon>Eukaryota</taxon>
        <taxon>Fungi</taxon>
        <taxon>Dikarya</taxon>
        <taxon>Basidiomycota</taxon>
        <taxon>Agaricomycotina</taxon>
        <taxon>Agaricomycetes</taxon>
        <taxon>Cantharellales</taxon>
        <taxon>Ceratobasidiaceae</taxon>
        <taxon>Rhizoctonia</taxon>
    </lineage>
</organism>
<reference evidence="2" key="1">
    <citation type="submission" date="2021-01" db="EMBL/GenBank/DDBJ databases">
        <authorList>
            <person name="Kaushik A."/>
        </authorList>
    </citation>
    <scope>NUCLEOTIDE SEQUENCE</scope>
    <source>
        <strain evidence="2">Type strain: AG8-Rh-89/</strain>
    </source>
</reference>
<dbReference type="Proteomes" id="UP000663850">
    <property type="component" value="Unassembled WGS sequence"/>
</dbReference>
<evidence type="ECO:0000256" key="1">
    <source>
        <dbReference type="SAM" id="MobiDB-lite"/>
    </source>
</evidence>
<protein>
    <submittedName>
        <fullName evidence="2">Uncharacterized protein</fullName>
    </submittedName>
</protein>
<feature type="region of interest" description="Disordered" evidence="1">
    <location>
        <begin position="1"/>
        <end position="22"/>
    </location>
</feature>
<dbReference type="EMBL" id="CAJMWZ010003398">
    <property type="protein sequence ID" value="CAE6473792.1"/>
    <property type="molecule type" value="Genomic_DNA"/>
</dbReference>
<evidence type="ECO:0000313" key="2">
    <source>
        <dbReference type="EMBL" id="CAE6473792.1"/>
    </source>
</evidence>
<proteinExistence type="predicted"/>
<evidence type="ECO:0000313" key="3">
    <source>
        <dbReference type="Proteomes" id="UP000663850"/>
    </source>
</evidence>
<comment type="caution">
    <text evidence="2">The sequence shown here is derived from an EMBL/GenBank/DDBJ whole genome shotgun (WGS) entry which is preliminary data.</text>
</comment>
<accession>A0A8H3GUL5</accession>
<name>A0A8H3GUL5_9AGAM</name>
<sequence length="212" mass="23560">MPSHDEQADNNPNPLPEPANQQPECINDEILRRAGWLRGFRVDGVDEPRISAYKVASYVDGALPFIEDSDTSNLVTNTIISTNKRELNYFHRGWSLGATRTISPWTSSRIAANDQPNPEGMWFTRITKTKRVKLEVQLEDLIPAPEFEASIEEALEHPTTAEKFQGVYRVLSRWGDVVPLEIEIGSSIALSGADLKPIQVSTASIMAICIIG</sequence>
<dbReference type="AlphaFoldDB" id="A0A8H3GUL5"/>